<evidence type="ECO:0000313" key="2">
    <source>
        <dbReference type="EMBL" id="CAF1189915.1"/>
    </source>
</evidence>
<evidence type="ECO:0000256" key="1">
    <source>
        <dbReference type="SAM" id="SignalP"/>
    </source>
</evidence>
<name>A0A814VN09_9BILA</name>
<dbReference type="Proteomes" id="UP000663844">
    <property type="component" value="Unassembled WGS sequence"/>
</dbReference>
<sequence length="126" mass="13344">MQQTTQMAILIVVFMVMVTSYKAQAAGIQSEGGKSWLHHLLNKRQAACSACAGRCDSCCGHAPVTVGSIGGSGGSCGTCHGLLCTTCCIMNLDTTTPYYDTTTPYDDSTTTPYYDTTTPYNDTTTT</sequence>
<organism evidence="2 4">
    <name type="scientific">Adineta steineri</name>
    <dbReference type="NCBI Taxonomy" id="433720"/>
    <lineage>
        <taxon>Eukaryota</taxon>
        <taxon>Metazoa</taxon>
        <taxon>Spiralia</taxon>
        <taxon>Gnathifera</taxon>
        <taxon>Rotifera</taxon>
        <taxon>Eurotatoria</taxon>
        <taxon>Bdelloidea</taxon>
        <taxon>Adinetida</taxon>
        <taxon>Adinetidae</taxon>
        <taxon>Adineta</taxon>
    </lineage>
</organism>
<dbReference type="Proteomes" id="UP000663845">
    <property type="component" value="Unassembled WGS sequence"/>
</dbReference>
<feature type="chain" id="PRO_5035603421" evidence="1">
    <location>
        <begin position="26"/>
        <end position="126"/>
    </location>
</feature>
<dbReference type="EMBL" id="CAJNOG010000348">
    <property type="protein sequence ID" value="CAF1189915.1"/>
    <property type="molecule type" value="Genomic_DNA"/>
</dbReference>
<protein>
    <submittedName>
        <fullName evidence="2">Uncharacterized protein</fullName>
    </submittedName>
</protein>
<gene>
    <name evidence="2" type="ORF">JYZ213_LOCUS26279</name>
    <name evidence="3" type="ORF">OXD698_LOCUS13069</name>
</gene>
<dbReference type="AlphaFoldDB" id="A0A814VN09"/>
<dbReference type="EMBL" id="CAJOAZ010000783">
    <property type="protein sequence ID" value="CAF3712638.1"/>
    <property type="molecule type" value="Genomic_DNA"/>
</dbReference>
<comment type="caution">
    <text evidence="2">The sequence shown here is derived from an EMBL/GenBank/DDBJ whole genome shotgun (WGS) entry which is preliminary data.</text>
</comment>
<keyword evidence="1" id="KW-0732">Signal</keyword>
<evidence type="ECO:0000313" key="4">
    <source>
        <dbReference type="Proteomes" id="UP000663845"/>
    </source>
</evidence>
<evidence type="ECO:0000313" key="3">
    <source>
        <dbReference type="EMBL" id="CAF3712638.1"/>
    </source>
</evidence>
<accession>A0A814VN09</accession>
<feature type="signal peptide" evidence="1">
    <location>
        <begin position="1"/>
        <end position="25"/>
    </location>
</feature>
<proteinExistence type="predicted"/>
<reference evidence="2" key="1">
    <citation type="submission" date="2021-02" db="EMBL/GenBank/DDBJ databases">
        <authorList>
            <person name="Nowell W R."/>
        </authorList>
    </citation>
    <scope>NUCLEOTIDE SEQUENCE</scope>
</reference>